<dbReference type="EMBL" id="JACGCI010000066">
    <property type="protein sequence ID" value="KAF6749123.1"/>
    <property type="molecule type" value="Genomic_DNA"/>
</dbReference>
<evidence type="ECO:0000313" key="3">
    <source>
        <dbReference type="Proteomes" id="UP000521943"/>
    </source>
</evidence>
<protein>
    <submittedName>
        <fullName evidence="2">Uncharacterized protein</fullName>
    </submittedName>
</protein>
<dbReference type="Pfam" id="PF18759">
    <property type="entry name" value="Plavaka"/>
    <property type="match status" value="1"/>
</dbReference>
<dbReference type="InterPro" id="IPR041078">
    <property type="entry name" value="Plavaka"/>
</dbReference>
<feature type="region of interest" description="Disordered" evidence="1">
    <location>
        <begin position="551"/>
        <end position="575"/>
    </location>
</feature>
<comment type="caution">
    <text evidence="2">The sequence shown here is derived from an EMBL/GenBank/DDBJ whole genome shotgun (WGS) entry which is preliminary data.</text>
</comment>
<evidence type="ECO:0000313" key="2">
    <source>
        <dbReference type="EMBL" id="KAF6749123.1"/>
    </source>
</evidence>
<dbReference type="OrthoDB" id="3199698at2759"/>
<gene>
    <name evidence="2" type="ORF">DFP72DRAFT_548943</name>
</gene>
<keyword evidence="3" id="KW-1185">Reference proteome</keyword>
<sequence length="825" mass="93559">MSAGDIDHLMNLWSATQESKYGDLTDDNDSPFAGAKDLYSTIDSIPYADIPWEGFKVKYDGPLPETPPSWMTAEYEVWYRDPLAVLESQLGNPEFAKDMDWAAKEVKGRGGERQYVDLMSGEWAWEQSNKIVESDPSLSGAMFAPVVLGSDKTTVSVGTGQNEFYPLYGSSGNLQNHMRRAHKGGMSLLALLSIPKTGRDEQDSVEFRRFRRQLLHSSIARILLPLKKWMTKARLTKCGDGHWRRVVYGIGPYIADYPEQCLLACVVSGWCPRCPAEANDLDGSPDILVQRTHEHTEKVRAACGGNLREMWDGYGMLGDVVPFTVYFPRANIHELLSPDILHQLVKGTFKDHLVTWVVEWMEEQEGGKEKVAEMDRRIAAVPHFPGLRRFHEGRGFKQWTGDDSKALMRVFLPAITGLVPDGMVRAIAAFLDVCYLVRRSQISESVLEQITDAVARFHAERHVFLEHGIRDNFNLPRQHSLVHYRLSIQLFGAPNGLCSSITESKHIAAVKETWRRSNRNQPLGQMLLSNQRLDKLAAARAIMEPHIPLHLRDPRDNRRTIQTTRAPPPAADELEEEDIAAEDESEPVGLVTSEGDVRLPRVAARYPRPLPLLTAYLGGRIPLEEHIRRFLYDQLNPEADIIGMDVLLDRCPFVDPHLHVSVYTIATALYHAPSDYSGVGAMRREIIRATPSWQNGPPRHDCVYIERDPDEAGFNGLNVAQVRFFLSFKHRNREYQCAYVHWFEAFGEAPCDITGLWRVAPDTSGRAHRRMASIIHIDSILRSAHLIPVYGPRPIPKVHYSQSLQSFNLFYVNRYIDYHAHETVF</sequence>
<dbReference type="AlphaFoldDB" id="A0A8H6HNR3"/>
<proteinExistence type="predicted"/>
<accession>A0A8H6HNR3</accession>
<name>A0A8H6HNR3_9AGAR</name>
<evidence type="ECO:0000256" key="1">
    <source>
        <dbReference type="SAM" id="MobiDB-lite"/>
    </source>
</evidence>
<organism evidence="2 3">
    <name type="scientific">Ephemerocybe angulata</name>
    <dbReference type="NCBI Taxonomy" id="980116"/>
    <lineage>
        <taxon>Eukaryota</taxon>
        <taxon>Fungi</taxon>
        <taxon>Dikarya</taxon>
        <taxon>Basidiomycota</taxon>
        <taxon>Agaricomycotina</taxon>
        <taxon>Agaricomycetes</taxon>
        <taxon>Agaricomycetidae</taxon>
        <taxon>Agaricales</taxon>
        <taxon>Agaricineae</taxon>
        <taxon>Psathyrellaceae</taxon>
        <taxon>Ephemerocybe</taxon>
    </lineage>
</organism>
<reference evidence="2 3" key="1">
    <citation type="submission" date="2020-07" db="EMBL/GenBank/DDBJ databases">
        <title>Comparative genomics of pyrophilous fungi reveals a link between fire events and developmental genes.</title>
        <authorList>
            <consortium name="DOE Joint Genome Institute"/>
            <person name="Steindorff A.S."/>
            <person name="Carver A."/>
            <person name="Calhoun S."/>
            <person name="Stillman K."/>
            <person name="Liu H."/>
            <person name="Lipzen A."/>
            <person name="Pangilinan J."/>
            <person name="Labutti K."/>
            <person name="Bruns T.D."/>
            <person name="Grigoriev I.V."/>
        </authorList>
    </citation>
    <scope>NUCLEOTIDE SEQUENCE [LARGE SCALE GENOMIC DNA]</scope>
    <source>
        <strain evidence="2 3">CBS 144469</strain>
    </source>
</reference>
<dbReference type="Proteomes" id="UP000521943">
    <property type="component" value="Unassembled WGS sequence"/>
</dbReference>